<gene>
    <name evidence="2" type="ORF">Q428_06575</name>
</gene>
<evidence type="ECO:0000313" key="3">
    <source>
        <dbReference type="Proteomes" id="UP000019681"/>
    </source>
</evidence>
<proteinExistence type="predicted"/>
<dbReference type="EMBL" id="AZQP01000015">
    <property type="protein sequence ID" value="EYE88723.1"/>
    <property type="molecule type" value="Genomic_DNA"/>
</dbReference>
<keyword evidence="3" id="KW-1185">Reference proteome</keyword>
<evidence type="ECO:0000313" key="2">
    <source>
        <dbReference type="EMBL" id="EYE88723.1"/>
    </source>
</evidence>
<comment type="caution">
    <text evidence="2">The sequence shown here is derived from an EMBL/GenBank/DDBJ whole genome shotgun (WGS) entry which is preliminary data.</text>
</comment>
<sequence length="240" mass="27196">MDKFLKKIAFCNLIIFMLTTSIALAKDDNKIIEMDLKVFQVNQPQIYKSLNNGQIVLTAVLDVQNNIYKNFKLKIGNTVKSFDWQSIGKKGLEPTIRLINIGDEKEAGVVVFTTKAAGVGVFINDVKVFRIDNFSPVQVENPVDIIKKHLKAVTEKDKIIITIDGTSTVLDKEYLSSIGVLNLTNRFYFDNHIGYELRNNNLIAEVGVSNENLIYMGKVIVEYKFSDGSLKPSRIYFEKF</sequence>
<evidence type="ECO:0008006" key="4">
    <source>
        <dbReference type="Google" id="ProtNLM"/>
    </source>
</evidence>
<dbReference type="OrthoDB" id="2696313at2"/>
<accession>A0A017RVC1</accession>
<dbReference type="RefSeq" id="WP_035379230.1">
    <property type="nucleotide sequence ID" value="NZ_AZQP01000015.1"/>
</dbReference>
<feature type="chain" id="PRO_5001495481" description="Copper amine oxidase-like N-terminal domain-containing protein" evidence="1">
    <location>
        <begin position="26"/>
        <end position="240"/>
    </location>
</feature>
<reference evidence="2 3" key="1">
    <citation type="journal article" date="2014" name="Genome Announc.">
        <title>Draft Genome Sequence of Fervidicella metallireducens Strain AeBT, an Iron-Reducing Thermoanaerobe from the Great Artesian Basin.</title>
        <authorList>
            <person name="Patel B.K."/>
        </authorList>
    </citation>
    <scope>NUCLEOTIDE SEQUENCE [LARGE SCALE GENOMIC DNA]</scope>
    <source>
        <strain evidence="2 3">AeB</strain>
    </source>
</reference>
<dbReference type="STRING" id="1403537.Q428_06575"/>
<organism evidence="2 3">
    <name type="scientific">Fervidicella metallireducens AeB</name>
    <dbReference type="NCBI Taxonomy" id="1403537"/>
    <lineage>
        <taxon>Bacteria</taxon>
        <taxon>Bacillati</taxon>
        <taxon>Bacillota</taxon>
        <taxon>Clostridia</taxon>
        <taxon>Eubacteriales</taxon>
        <taxon>Clostridiaceae</taxon>
        <taxon>Fervidicella</taxon>
    </lineage>
</organism>
<evidence type="ECO:0000256" key="1">
    <source>
        <dbReference type="SAM" id="SignalP"/>
    </source>
</evidence>
<keyword evidence="1" id="KW-0732">Signal</keyword>
<dbReference type="Proteomes" id="UP000019681">
    <property type="component" value="Unassembled WGS sequence"/>
</dbReference>
<dbReference type="AlphaFoldDB" id="A0A017RVC1"/>
<feature type="signal peptide" evidence="1">
    <location>
        <begin position="1"/>
        <end position="25"/>
    </location>
</feature>
<protein>
    <recommendedName>
        <fullName evidence="4">Copper amine oxidase-like N-terminal domain-containing protein</fullName>
    </recommendedName>
</protein>
<name>A0A017RVC1_9CLOT</name>